<name>A0A5B7EFL3_PORTR</name>
<dbReference type="EMBL" id="VSRR010002775">
    <property type="protein sequence ID" value="MPC33170.1"/>
    <property type="molecule type" value="Genomic_DNA"/>
</dbReference>
<evidence type="ECO:0000313" key="2">
    <source>
        <dbReference type="EMBL" id="MPC33170.1"/>
    </source>
</evidence>
<feature type="region of interest" description="Disordered" evidence="1">
    <location>
        <begin position="1"/>
        <end position="33"/>
    </location>
</feature>
<evidence type="ECO:0000313" key="3">
    <source>
        <dbReference type="Proteomes" id="UP000324222"/>
    </source>
</evidence>
<reference evidence="2 3" key="1">
    <citation type="submission" date="2019-05" db="EMBL/GenBank/DDBJ databases">
        <title>Another draft genome of Portunus trituberculatus and its Hox gene families provides insights of decapod evolution.</title>
        <authorList>
            <person name="Jeong J.-H."/>
            <person name="Song I."/>
            <person name="Kim S."/>
            <person name="Choi T."/>
            <person name="Kim D."/>
            <person name="Ryu S."/>
            <person name="Kim W."/>
        </authorList>
    </citation>
    <scope>NUCLEOTIDE SEQUENCE [LARGE SCALE GENOMIC DNA]</scope>
    <source>
        <tissue evidence="2">Muscle</tissue>
    </source>
</reference>
<evidence type="ECO:0000256" key="1">
    <source>
        <dbReference type="SAM" id="MobiDB-lite"/>
    </source>
</evidence>
<organism evidence="2 3">
    <name type="scientific">Portunus trituberculatus</name>
    <name type="common">Swimming crab</name>
    <name type="synonym">Neptunus trituberculatus</name>
    <dbReference type="NCBI Taxonomy" id="210409"/>
    <lineage>
        <taxon>Eukaryota</taxon>
        <taxon>Metazoa</taxon>
        <taxon>Ecdysozoa</taxon>
        <taxon>Arthropoda</taxon>
        <taxon>Crustacea</taxon>
        <taxon>Multicrustacea</taxon>
        <taxon>Malacostraca</taxon>
        <taxon>Eumalacostraca</taxon>
        <taxon>Eucarida</taxon>
        <taxon>Decapoda</taxon>
        <taxon>Pleocyemata</taxon>
        <taxon>Brachyura</taxon>
        <taxon>Eubrachyura</taxon>
        <taxon>Portunoidea</taxon>
        <taxon>Portunidae</taxon>
        <taxon>Portuninae</taxon>
        <taxon>Portunus</taxon>
    </lineage>
</organism>
<accession>A0A5B7EFL3</accession>
<gene>
    <name evidence="2" type="ORF">E2C01_026513</name>
</gene>
<feature type="compositionally biased region" description="Polar residues" evidence="1">
    <location>
        <begin position="1"/>
        <end position="13"/>
    </location>
</feature>
<proteinExistence type="predicted"/>
<protein>
    <submittedName>
        <fullName evidence="2">Uncharacterized protein</fullName>
    </submittedName>
</protein>
<dbReference type="Proteomes" id="UP000324222">
    <property type="component" value="Unassembled WGS sequence"/>
</dbReference>
<dbReference type="AlphaFoldDB" id="A0A5B7EFL3"/>
<sequence>MGKNKLNSKNPGKSKNPIYKKVGVGAPLKTKSKAKQVKTSLKQRLSLECVGNFGKQAMRRAAMAILEVDKEKRPPPRNRNPRAMWMVKWEPYL</sequence>
<keyword evidence="3" id="KW-1185">Reference proteome</keyword>
<comment type="caution">
    <text evidence="2">The sequence shown here is derived from an EMBL/GenBank/DDBJ whole genome shotgun (WGS) entry which is preliminary data.</text>
</comment>